<evidence type="ECO:0000313" key="1">
    <source>
        <dbReference type="EMBL" id="MEK9502733.1"/>
    </source>
</evidence>
<name>A0ABU9EF83_9BACT</name>
<dbReference type="EMBL" id="JBBHLI010000014">
    <property type="protein sequence ID" value="MEK9502733.1"/>
    <property type="molecule type" value="Genomic_DNA"/>
</dbReference>
<accession>A0ABU9EF83</accession>
<organism evidence="1 2">
    <name type="scientific">Gaopeijia maritima</name>
    <dbReference type="NCBI Taxonomy" id="3119007"/>
    <lineage>
        <taxon>Bacteria</taxon>
        <taxon>Pseudomonadati</taxon>
        <taxon>Gemmatimonadota</taxon>
        <taxon>Longimicrobiia</taxon>
        <taxon>Gaopeijiales</taxon>
        <taxon>Gaopeijiaceae</taxon>
        <taxon>Gaopeijia</taxon>
    </lineage>
</organism>
<keyword evidence="2" id="KW-1185">Reference proteome</keyword>
<reference evidence="1 2" key="1">
    <citation type="submission" date="2024-02" db="EMBL/GenBank/DDBJ databases">
        <title>A novel Gemmatimonadota bacterium.</title>
        <authorList>
            <person name="Du Z.-J."/>
            <person name="Ye Y.-Q."/>
        </authorList>
    </citation>
    <scope>NUCLEOTIDE SEQUENCE [LARGE SCALE GENOMIC DNA]</scope>
    <source>
        <strain evidence="1 2">DH-20</strain>
    </source>
</reference>
<proteinExistence type="predicted"/>
<dbReference type="RefSeq" id="WP_405283639.1">
    <property type="nucleotide sequence ID" value="NZ_CP144380.1"/>
</dbReference>
<dbReference type="Proteomes" id="UP001484239">
    <property type="component" value="Unassembled WGS sequence"/>
</dbReference>
<evidence type="ECO:0000313" key="2">
    <source>
        <dbReference type="Proteomes" id="UP001484239"/>
    </source>
</evidence>
<sequence length="313" mass="34013">MNELLVHADWGSNPKKRWMCLADIRGGSVVVDAPVRVGEVSTLWHRILHRAGSGTAVTVGFDFPIGVPRAYGESAGISDFASLLPRLGHGEWAAFYRPAEKPEEINSRRPFYPMRPGGTKQQHLFDGLGLSDRQALLRRCERPTDHRGPASPLFWTLGGKQVGKAAIIGWRDVIAPALASPMDVRLWPFDGELDELRAADTVTIVETYPAEACIHLGFDPPGSRWSKTSQAGRASKAAAIRAWAESRDVALKPRLQTLIDDGFGMAKEAEDPFDALLGLLGMVEVVRGHRPDGAPDDAAVRAVEGWILGQASA</sequence>
<gene>
    <name evidence="1" type="ORF">WI372_17185</name>
</gene>
<protein>
    <submittedName>
        <fullName evidence="1">DUF429 domain-containing protein</fullName>
    </submittedName>
</protein>
<comment type="caution">
    <text evidence="1">The sequence shown here is derived from an EMBL/GenBank/DDBJ whole genome shotgun (WGS) entry which is preliminary data.</text>
</comment>